<dbReference type="EC" id="1.6.5.-" evidence="6"/>
<reference evidence="8 9" key="1">
    <citation type="submission" date="2023-04" db="EMBL/GenBank/DDBJ databases">
        <title>Marinoamorphus aggregata gen. nov., sp. Nov., isolate from tissue of brittle star Ophioplocus japonicus.</title>
        <authorList>
            <person name="Kawano K."/>
            <person name="Sawayama S."/>
            <person name="Nakagawa S."/>
        </authorList>
    </citation>
    <scope>NUCLEOTIDE SEQUENCE [LARGE SCALE GENOMIC DNA]</scope>
    <source>
        <strain evidence="8 9">NKW23</strain>
    </source>
</reference>
<proteinExistence type="inferred from homology"/>
<sequence length="220" mass="23691">MTDILYITASARQDRSLSRGLGARFLEAWRARRPEDRVIARDVGANPPPAISQDWIAAAFTAETERSRAQRAVLALSDTLIGELAAAQTVVIATPMYNYAMPAALKAWLDQVVRVNATFTFDLARGDHPLDPVLSGKTLVLLTSAGEFGFAPGGSRAGMDHLTPHLRTVSRYLGAAEIHRVGIEYQEFGDARHRGSVAAAEAEVERLAAALAGRRARSAA</sequence>
<evidence type="ECO:0000313" key="8">
    <source>
        <dbReference type="EMBL" id="GMG82375.1"/>
    </source>
</evidence>
<dbReference type="RefSeq" id="WP_285671154.1">
    <property type="nucleotide sequence ID" value="NZ_BSYI01000010.1"/>
</dbReference>
<dbReference type="Pfam" id="PF02525">
    <property type="entry name" value="Flavodoxin_2"/>
    <property type="match status" value="1"/>
</dbReference>
<dbReference type="HAMAP" id="MF_01216">
    <property type="entry name" value="Azoreductase_type1"/>
    <property type="match status" value="1"/>
</dbReference>
<comment type="cofactor">
    <cofactor evidence="6">
        <name>FMN</name>
        <dbReference type="ChEBI" id="CHEBI:58210"/>
    </cofactor>
    <text evidence="6">Binds 1 FMN per subunit.</text>
</comment>
<comment type="function">
    <text evidence="6">Quinone reductase that provides resistance to thiol-specific stress caused by electrophilic quinones.</text>
</comment>
<keyword evidence="4 6" id="KW-0520">NAD</keyword>
<comment type="caution">
    <text evidence="8">The sequence shown here is derived from an EMBL/GenBank/DDBJ whole genome shotgun (WGS) entry which is preliminary data.</text>
</comment>
<dbReference type="EMBL" id="BSYI01000010">
    <property type="protein sequence ID" value="GMG82375.1"/>
    <property type="molecule type" value="Genomic_DNA"/>
</dbReference>
<feature type="binding site" evidence="6">
    <location>
        <position position="10"/>
    </location>
    <ligand>
        <name>FMN</name>
        <dbReference type="ChEBI" id="CHEBI:58210"/>
    </ligand>
</feature>
<dbReference type="PANTHER" id="PTHR43741">
    <property type="entry name" value="FMN-DEPENDENT NADH-AZOREDUCTASE 1"/>
    <property type="match status" value="1"/>
</dbReference>
<dbReference type="PANTHER" id="PTHR43741:SF2">
    <property type="entry name" value="FMN-DEPENDENT NADH:QUINONE OXIDOREDUCTASE"/>
    <property type="match status" value="1"/>
</dbReference>
<evidence type="ECO:0000256" key="4">
    <source>
        <dbReference type="ARBA" id="ARBA00023027"/>
    </source>
</evidence>
<dbReference type="InterPro" id="IPR029039">
    <property type="entry name" value="Flavoprotein-like_sf"/>
</dbReference>
<name>A0ABQ6LPQ9_9RHOB</name>
<evidence type="ECO:0000256" key="2">
    <source>
        <dbReference type="ARBA" id="ARBA00022643"/>
    </source>
</evidence>
<accession>A0ABQ6LPQ9</accession>
<dbReference type="InterPro" id="IPR050104">
    <property type="entry name" value="FMN-dep_NADH:Q_OxRdtase_AzoR1"/>
</dbReference>
<dbReference type="InterPro" id="IPR023048">
    <property type="entry name" value="NADH:quinone_OxRdtase_FMN_depd"/>
</dbReference>
<dbReference type="SUPFAM" id="SSF52218">
    <property type="entry name" value="Flavoproteins"/>
    <property type="match status" value="1"/>
</dbReference>
<feature type="domain" description="Flavodoxin-like fold" evidence="7">
    <location>
        <begin position="3"/>
        <end position="205"/>
    </location>
</feature>
<keyword evidence="2 6" id="KW-0288">FMN</keyword>
<evidence type="ECO:0000256" key="5">
    <source>
        <dbReference type="ARBA" id="ARBA00048542"/>
    </source>
</evidence>
<evidence type="ECO:0000256" key="1">
    <source>
        <dbReference type="ARBA" id="ARBA00022630"/>
    </source>
</evidence>
<keyword evidence="3 6" id="KW-0560">Oxidoreductase</keyword>
<organism evidence="8 9">
    <name type="scientific">Paralimibaculum aggregatum</name>
    <dbReference type="NCBI Taxonomy" id="3036245"/>
    <lineage>
        <taxon>Bacteria</taxon>
        <taxon>Pseudomonadati</taxon>
        <taxon>Pseudomonadota</taxon>
        <taxon>Alphaproteobacteria</taxon>
        <taxon>Rhodobacterales</taxon>
        <taxon>Paracoccaceae</taxon>
        <taxon>Paralimibaculum</taxon>
    </lineage>
</organism>
<comment type="catalytic activity">
    <reaction evidence="5">
        <text>N,N-dimethyl-1,4-phenylenediamine + anthranilate + 2 NAD(+) = 2-(4-dimethylaminophenyl)diazenylbenzoate + 2 NADH + 2 H(+)</text>
        <dbReference type="Rhea" id="RHEA:55872"/>
        <dbReference type="ChEBI" id="CHEBI:15378"/>
        <dbReference type="ChEBI" id="CHEBI:15783"/>
        <dbReference type="ChEBI" id="CHEBI:16567"/>
        <dbReference type="ChEBI" id="CHEBI:57540"/>
        <dbReference type="ChEBI" id="CHEBI:57945"/>
        <dbReference type="ChEBI" id="CHEBI:71579"/>
        <dbReference type="EC" id="1.7.1.17"/>
    </reaction>
    <physiologicalReaction direction="right-to-left" evidence="5">
        <dbReference type="Rhea" id="RHEA:55874"/>
    </physiologicalReaction>
</comment>
<feature type="binding site" evidence="6">
    <location>
        <begin position="16"/>
        <end position="18"/>
    </location>
    <ligand>
        <name>FMN</name>
        <dbReference type="ChEBI" id="CHEBI:58210"/>
    </ligand>
</feature>
<dbReference type="EC" id="1.7.1.17" evidence="6"/>
<comment type="subunit">
    <text evidence="6">Homodimer.</text>
</comment>
<comment type="function">
    <text evidence="6">Also exhibits azoreductase activity. Catalyzes the reductive cleavage of the azo bond in aromatic azo compounds to the corresponding amines.</text>
</comment>
<evidence type="ECO:0000313" key="9">
    <source>
        <dbReference type="Proteomes" id="UP001239909"/>
    </source>
</evidence>
<dbReference type="Gene3D" id="3.40.50.360">
    <property type="match status" value="1"/>
</dbReference>
<keyword evidence="9" id="KW-1185">Reference proteome</keyword>
<protein>
    <recommendedName>
        <fullName evidence="6">FMN dependent NADH:quinone oxidoreductase</fullName>
        <ecNumber evidence="6">1.6.5.-</ecNumber>
    </recommendedName>
    <alternativeName>
        <fullName evidence="6">Azo-dye reductase</fullName>
    </alternativeName>
    <alternativeName>
        <fullName evidence="6">FMN-dependent NADH-azo compound oxidoreductase</fullName>
    </alternativeName>
    <alternativeName>
        <fullName evidence="6">FMN-dependent NADH-azoreductase</fullName>
        <ecNumber evidence="6">1.7.1.17</ecNumber>
    </alternativeName>
</protein>
<comment type="catalytic activity">
    <reaction evidence="6">
        <text>2 a quinone + NADH + H(+) = 2 a 1,4-benzosemiquinone + NAD(+)</text>
        <dbReference type="Rhea" id="RHEA:65952"/>
        <dbReference type="ChEBI" id="CHEBI:15378"/>
        <dbReference type="ChEBI" id="CHEBI:57540"/>
        <dbReference type="ChEBI" id="CHEBI:57945"/>
        <dbReference type="ChEBI" id="CHEBI:132124"/>
        <dbReference type="ChEBI" id="CHEBI:134225"/>
    </reaction>
</comment>
<evidence type="ECO:0000256" key="3">
    <source>
        <dbReference type="ARBA" id="ARBA00023002"/>
    </source>
</evidence>
<comment type="similarity">
    <text evidence="6">Belongs to the azoreductase type 1 family.</text>
</comment>
<dbReference type="InterPro" id="IPR003680">
    <property type="entry name" value="Flavodoxin_fold"/>
</dbReference>
<comment type="caution">
    <text evidence="6">Lacks conserved residue(s) required for the propagation of feature annotation.</text>
</comment>
<gene>
    <name evidence="6" type="primary">azoR</name>
    <name evidence="8" type="ORF">LNKW23_15880</name>
</gene>
<dbReference type="Proteomes" id="UP001239909">
    <property type="component" value="Unassembled WGS sequence"/>
</dbReference>
<evidence type="ECO:0000259" key="7">
    <source>
        <dbReference type="Pfam" id="PF02525"/>
    </source>
</evidence>
<keyword evidence="1 6" id="KW-0285">Flavoprotein</keyword>
<evidence type="ECO:0000256" key="6">
    <source>
        <dbReference type="HAMAP-Rule" id="MF_01216"/>
    </source>
</evidence>